<dbReference type="InterPro" id="IPR017441">
    <property type="entry name" value="Protein_kinase_ATP_BS"/>
</dbReference>
<reference evidence="5" key="1">
    <citation type="submission" date="2021-02" db="EMBL/GenBank/DDBJ databases">
        <authorList>
            <person name="Nowell W R."/>
        </authorList>
    </citation>
    <scope>NUCLEOTIDE SEQUENCE</scope>
</reference>
<dbReference type="InterPro" id="IPR000719">
    <property type="entry name" value="Prot_kinase_dom"/>
</dbReference>
<evidence type="ECO:0000259" key="4">
    <source>
        <dbReference type="PROSITE" id="PS50011"/>
    </source>
</evidence>
<gene>
    <name evidence="5" type="ORF">GPM918_LOCUS10805</name>
    <name evidence="6" type="ORF">OVA965_LOCUS37323</name>
    <name evidence="7" type="ORF">SRO942_LOCUS10806</name>
    <name evidence="8" type="ORF">TMI583_LOCUS38393</name>
</gene>
<dbReference type="Proteomes" id="UP000682733">
    <property type="component" value="Unassembled WGS sequence"/>
</dbReference>
<evidence type="ECO:0000313" key="7">
    <source>
        <dbReference type="EMBL" id="CAF3719168.1"/>
    </source>
</evidence>
<dbReference type="Proteomes" id="UP000681722">
    <property type="component" value="Unassembled WGS sequence"/>
</dbReference>
<dbReference type="InterPro" id="IPR050117">
    <property type="entry name" value="MAPK"/>
</dbReference>
<dbReference type="GO" id="GO:0005524">
    <property type="term" value="F:ATP binding"/>
    <property type="evidence" value="ECO:0007669"/>
    <property type="project" value="UniProtKB-UniRule"/>
</dbReference>
<dbReference type="Proteomes" id="UP000677228">
    <property type="component" value="Unassembled WGS sequence"/>
</dbReference>
<feature type="binding site" evidence="3">
    <location>
        <position position="176"/>
    </location>
    <ligand>
        <name>ATP</name>
        <dbReference type="ChEBI" id="CHEBI:30616"/>
    </ligand>
</feature>
<dbReference type="EMBL" id="CAJOBA010057125">
    <property type="protein sequence ID" value="CAF4297712.1"/>
    <property type="molecule type" value="Genomic_DNA"/>
</dbReference>
<keyword evidence="1 3" id="KW-0547">Nucleotide-binding</keyword>
<evidence type="ECO:0000313" key="6">
    <source>
        <dbReference type="EMBL" id="CAF1509810.1"/>
    </source>
</evidence>
<dbReference type="PANTHER" id="PTHR24055">
    <property type="entry name" value="MITOGEN-ACTIVATED PROTEIN KINASE"/>
    <property type="match status" value="1"/>
</dbReference>
<dbReference type="SUPFAM" id="SSF56112">
    <property type="entry name" value="Protein kinase-like (PK-like)"/>
    <property type="match status" value="1"/>
</dbReference>
<proteinExistence type="predicted"/>
<dbReference type="AlphaFoldDB" id="A0A814CI81"/>
<dbReference type="Gene3D" id="1.10.510.10">
    <property type="entry name" value="Transferase(Phosphotransferase) domain 1"/>
    <property type="match status" value="1"/>
</dbReference>
<dbReference type="Proteomes" id="UP000663829">
    <property type="component" value="Unassembled WGS sequence"/>
</dbReference>
<dbReference type="GO" id="GO:0004672">
    <property type="term" value="F:protein kinase activity"/>
    <property type="evidence" value="ECO:0007669"/>
    <property type="project" value="InterPro"/>
</dbReference>
<dbReference type="Pfam" id="PF00069">
    <property type="entry name" value="Pkinase"/>
    <property type="match status" value="2"/>
</dbReference>
<sequence>MNPLENLMNNRTSMSYERMTSLNDSNLPDHILADYLFPGVSTPSTVDTIPIQRQRSHSLTPTYNTHISNSSITFTSLPNILQSNYVACETVIPLWIVPSRTLSITSFHQTDDDEDDIPFGIDEVYNEVVRQRVYRIFGEDFTVGPDYYELEFIGRGSYGIVTRAKHDHLGDVAIKKIKLNYKISTIEEKYEHYKRIYRETIILSKLDKNEGVVQLYDILLNSQNYDEFKEIYLVQNLLEEDLQRAMTKNKPLDIQHIMYKILTAIKHFHSANGDWSHRLTQKMDNGVGTYSYCAPELLLSCPNYTKSVDMWSTGCIFGEILLRKKLFRTIYDNGILVLNDILQLTGLPVLSDDLDWLPEDRRQFFIEYFNTRSPQIAQFQNTFQTLTDQNAFDLLQKLLIFNPYKRLSADQALSHPYFDNYIVETSDLLSNDQLLMNLNHLNTQNDIKQYLLNELQDTAAQLRVKHNIT</sequence>
<dbReference type="EMBL" id="CAJOBC010002165">
    <property type="protein sequence ID" value="CAF3719168.1"/>
    <property type="molecule type" value="Genomic_DNA"/>
</dbReference>
<dbReference type="Gene3D" id="3.30.200.20">
    <property type="entry name" value="Phosphorylase Kinase, domain 1"/>
    <property type="match status" value="1"/>
</dbReference>
<feature type="domain" description="Protein kinase" evidence="4">
    <location>
        <begin position="147"/>
        <end position="418"/>
    </location>
</feature>
<name>A0A814CI81_9BILA</name>
<organism evidence="5 9">
    <name type="scientific">Didymodactylos carnosus</name>
    <dbReference type="NCBI Taxonomy" id="1234261"/>
    <lineage>
        <taxon>Eukaryota</taxon>
        <taxon>Metazoa</taxon>
        <taxon>Spiralia</taxon>
        <taxon>Gnathifera</taxon>
        <taxon>Rotifera</taxon>
        <taxon>Eurotatoria</taxon>
        <taxon>Bdelloidea</taxon>
        <taxon>Philodinida</taxon>
        <taxon>Philodinidae</taxon>
        <taxon>Didymodactylos</taxon>
    </lineage>
</organism>
<dbReference type="EMBL" id="CAJNOQ010002165">
    <property type="protein sequence ID" value="CAF0942830.1"/>
    <property type="molecule type" value="Genomic_DNA"/>
</dbReference>
<evidence type="ECO:0000313" key="8">
    <source>
        <dbReference type="EMBL" id="CAF4297712.1"/>
    </source>
</evidence>
<accession>A0A814CI81</accession>
<evidence type="ECO:0000313" key="5">
    <source>
        <dbReference type="EMBL" id="CAF0942830.1"/>
    </source>
</evidence>
<keyword evidence="2 3" id="KW-0067">ATP-binding</keyword>
<keyword evidence="9" id="KW-1185">Reference proteome</keyword>
<dbReference type="EMBL" id="CAJNOK010035060">
    <property type="protein sequence ID" value="CAF1509810.1"/>
    <property type="molecule type" value="Genomic_DNA"/>
</dbReference>
<evidence type="ECO:0000256" key="2">
    <source>
        <dbReference type="ARBA" id="ARBA00022840"/>
    </source>
</evidence>
<comment type="caution">
    <text evidence="5">The sequence shown here is derived from an EMBL/GenBank/DDBJ whole genome shotgun (WGS) entry which is preliminary data.</text>
</comment>
<evidence type="ECO:0000313" key="9">
    <source>
        <dbReference type="Proteomes" id="UP000663829"/>
    </source>
</evidence>
<dbReference type="InterPro" id="IPR011009">
    <property type="entry name" value="Kinase-like_dom_sf"/>
</dbReference>
<dbReference type="PROSITE" id="PS50011">
    <property type="entry name" value="PROTEIN_KINASE_DOM"/>
    <property type="match status" value="1"/>
</dbReference>
<dbReference type="PROSITE" id="PS00107">
    <property type="entry name" value="PROTEIN_KINASE_ATP"/>
    <property type="match status" value="1"/>
</dbReference>
<evidence type="ECO:0000256" key="1">
    <source>
        <dbReference type="ARBA" id="ARBA00022741"/>
    </source>
</evidence>
<evidence type="ECO:0000256" key="3">
    <source>
        <dbReference type="PROSITE-ProRule" id="PRU10141"/>
    </source>
</evidence>
<protein>
    <recommendedName>
        <fullName evidence="4">Protein kinase domain-containing protein</fullName>
    </recommendedName>
</protein>